<sequence>MRELLTSLLLKSNINCHSIRDCASYREIGTGDMRNLGIESTRQFHLQEMKMYSSGKPSRVDERS</sequence>
<gene>
    <name evidence="1" type="ORF">RchiOBHm_Chr1g0369631</name>
</gene>
<dbReference type="EMBL" id="PDCK01000039">
    <property type="protein sequence ID" value="PRQ59386.1"/>
    <property type="molecule type" value="Genomic_DNA"/>
</dbReference>
<keyword evidence="2" id="KW-1185">Reference proteome</keyword>
<accession>A0A2P6SL43</accession>
<organism evidence="1 2">
    <name type="scientific">Rosa chinensis</name>
    <name type="common">China rose</name>
    <dbReference type="NCBI Taxonomy" id="74649"/>
    <lineage>
        <taxon>Eukaryota</taxon>
        <taxon>Viridiplantae</taxon>
        <taxon>Streptophyta</taxon>
        <taxon>Embryophyta</taxon>
        <taxon>Tracheophyta</taxon>
        <taxon>Spermatophyta</taxon>
        <taxon>Magnoliopsida</taxon>
        <taxon>eudicotyledons</taxon>
        <taxon>Gunneridae</taxon>
        <taxon>Pentapetalae</taxon>
        <taxon>rosids</taxon>
        <taxon>fabids</taxon>
        <taxon>Rosales</taxon>
        <taxon>Rosaceae</taxon>
        <taxon>Rosoideae</taxon>
        <taxon>Rosoideae incertae sedis</taxon>
        <taxon>Rosa</taxon>
    </lineage>
</organism>
<evidence type="ECO:0000313" key="2">
    <source>
        <dbReference type="Proteomes" id="UP000238479"/>
    </source>
</evidence>
<proteinExistence type="predicted"/>
<evidence type="ECO:0000313" key="1">
    <source>
        <dbReference type="EMBL" id="PRQ59386.1"/>
    </source>
</evidence>
<name>A0A2P6SL43_ROSCH</name>
<dbReference type="Gramene" id="PRQ59386">
    <property type="protein sequence ID" value="PRQ59386"/>
    <property type="gene ID" value="RchiOBHm_Chr1g0369631"/>
</dbReference>
<dbReference type="Proteomes" id="UP000238479">
    <property type="component" value="Chromosome 1"/>
</dbReference>
<dbReference type="AlphaFoldDB" id="A0A2P6SL43"/>
<comment type="caution">
    <text evidence="1">The sequence shown here is derived from an EMBL/GenBank/DDBJ whole genome shotgun (WGS) entry which is preliminary data.</text>
</comment>
<reference evidence="1 2" key="1">
    <citation type="journal article" date="2018" name="Nat. Genet.">
        <title>The Rosa genome provides new insights in the design of modern roses.</title>
        <authorList>
            <person name="Bendahmane M."/>
        </authorList>
    </citation>
    <scope>NUCLEOTIDE SEQUENCE [LARGE SCALE GENOMIC DNA]</scope>
    <source>
        <strain evidence="2">cv. Old Blush</strain>
    </source>
</reference>
<protein>
    <submittedName>
        <fullName evidence="1">Uncharacterized protein</fullName>
    </submittedName>
</protein>